<name>A0AAQ3P722_VIGMU</name>
<feature type="transmembrane region" description="Helical" evidence="1">
    <location>
        <begin position="12"/>
        <end position="30"/>
    </location>
</feature>
<dbReference type="GO" id="GO:0005504">
    <property type="term" value="F:fatty acid binding"/>
    <property type="evidence" value="ECO:0007669"/>
    <property type="project" value="InterPro"/>
</dbReference>
<gene>
    <name evidence="3" type="ORF">V8G54_000531</name>
</gene>
<dbReference type="CDD" id="cd00010">
    <property type="entry name" value="AAI_LTSS"/>
    <property type="match status" value="1"/>
</dbReference>
<dbReference type="InterPro" id="IPR016140">
    <property type="entry name" value="Bifunc_inhib/LTP/seed_store"/>
</dbReference>
<keyword evidence="1" id="KW-1133">Transmembrane helix</keyword>
<dbReference type="GO" id="GO:0009627">
    <property type="term" value="P:systemic acquired resistance"/>
    <property type="evidence" value="ECO:0007669"/>
    <property type="project" value="InterPro"/>
</dbReference>
<keyword evidence="1" id="KW-0472">Membrane</keyword>
<reference evidence="3 4" key="1">
    <citation type="journal article" date="2023" name="Life. Sci Alliance">
        <title>Evolutionary insights into 3D genome organization and epigenetic landscape of Vigna mungo.</title>
        <authorList>
            <person name="Junaid A."/>
            <person name="Singh B."/>
            <person name="Bhatia S."/>
        </authorList>
    </citation>
    <scope>NUCLEOTIDE SEQUENCE [LARGE SCALE GENOMIC DNA]</scope>
    <source>
        <strain evidence="3">Urdbean</strain>
    </source>
</reference>
<proteinExistence type="predicted"/>
<dbReference type="PANTHER" id="PTHR33122">
    <property type="entry name" value="LIPID BINDING PROTEIN-RELATED"/>
    <property type="match status" value="1"/>
</dbReference>
<dbReference type="InterPro" id="IPR039265">
    <property type="entry name" value="DIR1-like"/>
</dbReference>
<sequence length="157" mass="16698">MRGLNGRGRAIYLVAVLIFVLASKMLILVAEGAGECGKTPIGSAAASLSPCLSAVNNVKAKVPLACCARVGALLRTTPKCLCAVLLSPLAKQAKINLATAITIPKRCNIKNRPAGKKCGSKFTHPFHILCCVLLHFNKHLMCLVNLVYVPFAEYTLP</sequence>
<dbReference type="Proteomes" id="UP001374535">
    <property type="component" value="Chromosome 1"/>
</dbReference>
<keyword evidence="4" id="KW-1185">Reference proteome</keyword>
<evidence type="ECO:0000313" key="3">
    <source>
        <dbReference type="EMBL" id="WVZ21987.1"/>
    </source>
</evidence>
<evidence type="ECO:0000256" key="1">
    <source>
        <dbReference type="SAM" id="Phobius"/>
    </source>
</evidence>
<dbReference type="EMBL" id="CP144700">
    <property type="protein sequence ID" value="WVZ21987.1"/>
    <property type="molecule type" value="Genomic_DNA"/>
</dbReference>
<dbReference type="SUPFAM" id="SSF47699">
    <property type="entry name" value="Bifunctional inhibitor/lipid-transfer protein/seed storage 2S albumin"/>
    <property type="match status" value="1"/>
</dbReference>
<protein>
    <recommendedName>
        <fullName evidence="2">Bifunctional inhibitor/plant lipid transfer protein/seed storage helical domain-containing protein</fullName>
    </recommendedName>
</protein>
<organism evidence="3 4">
    <name type="scientific">Vigna mungo</name>
    <name type="common">Black gram</name>
    <name type="synonym">Phaseolus mungo</name>
    <dbReference type="NCBI Taxonomy" id="3915"/>
    <lineage>
        <taxon>Eukaryota</taxon>
        <taxon>Viridiplantae</taxon>
        <taxon>Streptophyta</taxon>
        <taxon>Embryophyta</taxon>
        <taxon>Tracheophyta</taxon>
        <taxon>Spermatophyta</taxon>
        <taxon>Magnoliopsida</taxon>
        <taxon>eudicotyledons</taxon>
        <taxon>Gunneridae</taxon>
        <taxon>Pentapetalae</taxon>
        <taxon>rosids</taxon>
        <taxon>fabids</taxon>
        <taxon>Fabales</taxon>
        <taxon>Fabaceae</taxon>
        <taxon>Papilionoideae</taxon>
        <taxon>50 kb inversion clade</taxon>
        <taxon>NPAAA clade</taxon>
        <taxon>indigoferoid/millettioid clade</taxon>
        <taxon>Phaseoleae</taxon>
        <taxon>Vigna</taxon>
    </lineage>
</organism>
<dbReference type="Pfam" id="PF14368">
    <property type="entry name" value="LTP_2"/>
    <property type="match status" value="1"/>
</dbReference>
<keyword evidence="1" id="KW-0812">Transmembrane</keyword>
<evidence type="ECO:0000259" key="2">
    <source>
        <dbReference type="Pfam" id="PF14368"/>
    </source>
</evidence>
<evidence type="ECO:0000313" key="4">
    <source>
        <dbReference type="Proteomes" id="UP001374535"/>
    </source>
</evidence>
<dbReference type="InterPro" id="IPR036312">
    <property type="entry name" value="Bifun_inhib/LTP/seed_sf"/>
</dbReference>
<accession>A0AAQ3P722</accession>
<feature type="domain" description="Bifunctional inhibitor/plant lipid transfer protein/seed storage helical" evidence="2">
    <location>
        <begin position="20"/>
        <end position="118"/>
    </location>
</feature>
<dbReference type="Gene3D" id="1.10.110.10">
    <property type="entry name" value="Plant lipid-transfer and hydrophobic proteins"/>
    <property type="match status" value="1"/>
</dbReference>
<dbReference type="PANTHER" id="PTHR33122:SF13">
    <property type="entry name" value="BIFUNCTIONAL INHIBITOR_LIPID-TRANSFER PROTEIN_SEED STORAGE 2S ALBUMIN SUPERFAMILY PROTEIN"/>
    <property type="match status" value="1"/>
</dbReference>
<dbReference type="AlphaFoldDB" id="A0AAQ3P722"/>